<dbReference type="PANTHER" id="PTHR30055:SF238">
    <property type="entry name" value="MYCOFACTOCIN BIOSYNTHESIS TRANSCRIPTIONAL REGULATOR MFTR-RELATED"/>
    <property type="match status" value="1"/>
</dbReference>
<dbReference type="GO" id="GO:0003700">
    <property type="term" value="F:DNA-binding transcription factor activity"/>
    <property type="evidence" value="ECO:0007669"/>
    <property type="project" value="TreeGrafter"/>
</dbReference>
<dbReference type="OrthoDB" id="3193022at2"/>
<evidence type="ECO:0000313" key="7">
    <source>
        <dbReference type="Proteomes" id="UP000292881"/>
    </source>
</evidence>
<reference evidence="6 7" key="1">
    <citation type="submission" date="2019-01" db="EMBL/GenBank/DDBJ databases">
        <authorList>
            <person name="Li J."/>
        </authorList>
    </citation>
    <scope>NUCLEOTIDE SEQUENCE [LARGE SCALE GENOMIC DNA]</scope>
    <source>
        <strain evidence="6 7">CGMCC 4.7180</strain>
    </source>
</reference>
<dbReference type="GO" id="GO:0000976">
    <property type="term" value="F:transcription cis-regulatory region binding"/>
    <property type="evidence" value="ECO:0007669"/>
    <property type="project" value="TreeGrafter"/>
</dbReference>
<feature type="domain" description="HTH tetR-type" evidence="5">
    <location>
        <begin position="15"/>
        <end position="75"/>
    </location>
</feature>
<dbReference type="Pfam" id="PF00440">
    <property type="entry name" value="TetR_N"/>
    <property type="match status" value="1"/>
</dbReference>
<evidence type="ECO:0000259" key="5">
    <source>
        <dbReference type="PROSITE" id="PS50977"/>
    </source>
</evidence>
<evidence type="ECO:0000256" key="4">
    <source>
        <dbReference type="PROSITE-ProRule" id="PRU00335"/>
    </source>
</evidence>
<evidence type="ECO:0000256" key="3">
    <source>
        <dbReference type="ARBA" id="ARBA00023163"/>
    </source>
</evidence>
<dbReference type="Gene3D" id="1.10.357.10">
    <property type="entry name" value="Tetracycline Repressor, domain 2"/>
    <property type="match status" value="1"/>
</dbReference>
<dbReference type="AlphaFoldDB" id="A0A4Q2JH68"/>
<keyword evidence="7" id="KW-1185">Reference proteome</keyword>
<evidence type="ECO:0000313" key="6">
    <source>
        <dbReference type="EMBL" id="RXZ47052.1"/>
    </source>
</evidence>
<dbReference type="SUPFAM" id="SSF46689">
    <property type="entry name" value="Homeodomain-like"/>
    <property type="match status" value="1"/>
</dbReference>
<feature type="DNA-binding region" description="H-T-H motif" evidence="4">
    <location>
        <begin position="38"/>
        <end position="57"/>
    </location>
</feature>
<keyword evidence="2 4" id="KW-0238">DNA-binding</keyword>
<gene>
    <name evidence="6" type="ORF">ESO86_09625</name>
</gene>
<proteinExistence type="predicted"/>
<dbReference type="InterPro" id="IPR001647">
    <property type="entry name" value="HTH_TetR"/>
</dbReference>
<name>A0A4Q2JH68_9MICO</name>
<dbReference type="InterPro" id="IPR009057">
    <property type="entry name" value="Homeodomain-like_sf"/>
</dbReference>
<organism evidence="6 7">
    <name type="scientific">Agromyces binzhouensis</name>
    <dbReference type="NCBI Taxonomy" id="1817495"/>
    <lineage>
        <taxon>Bacteria</taxon>
        <taxon>Bacillati</taxon>
        <taxon>Actinomycetota</taxon>
        <taxon>Actinomycetes</taxon>
        <taxon>Micrococcales</taxon>
        <taxon>Microbacteriaceae</taxon>
        <taxon>Agromyces</taxon>
    </lineage>
</organism>
<protein>
    <submittedName>
        <fullName evidence="6">TetR/AcrR family transcriptional regulator</fullName>
    </submittedName>
</protein>
<dbReference type="PANTHER" id="PTHR30055">
    <property type="entry name" value="HTH-TYPE TRANSCRIPTIONAL REGULATOR RUTR"/>
    <property type="match status" value="1"/>
</dbReference>
<dbReference type="InterPro" id="IPR050109">
    <property type="entry name" value="HTH-type_TetR-like_transc_reg"/>
</dbReference>
<dbReference type="PROSITE" id="PS50977">
    <property type="entry name" value="HTH_TETR_2"/>
    <property type="match status" value="1"/>
</dbReference>
<keyword evidence="3" id="KW-0804">Transcription</keyword>
<sequence>MEEGGDMGELDPRQVRTRTALHRAVLETVERTPLADVSVAAIARAAGISRDTFYRHAASVAEVLATALAERLDAAVAEFATFEGPARERFERGEHRLFAHVAQHRAVYLNAMAPGLAEPVRGVLVGRIEQALAEYLDTHPDVAPIAAGHLSRAEHHALYAAYGAAGTVGVIEHWLRAGAVGDADDIARSTLAVSAPWWWAD</sequence>
<comment type="caution">
    <text evidence="6">The sequence shown here is derived from an EMBL/GenBank/DDBJ whole genome shotgun (WGS) entry which is preliminary data.</text>
</comment>
<evidence type="ECO:0000256" key="1">
    <source>
        <dbReference type="ARBA" id="ARBA00023015"/>
    </source>
</evidence>
<dbReference type="EMBL" id="SDPL01000168">
    <property type="protein sequence ID" value="RXZ47052.1"/>
    <property type="molecule type" value="Genomic_DNA"/>
</dbReference>
<dbReference type="Proteomes" id="UP000292881">
    <property type="component" value="Unassembled WGS sequence"/>
</dbReference>
<evidence type="ECO:0000256" key="2">
    <source>
        <dbReference type="ARBA" id="ARBA00023125"/>
    </source>
</evidence>
<keyword evidence="1" id="KW-0805">Transcription regulation</keyword>
<accession>A0A4Q2JH68</accession>